<evidence type="ECO:0000313" key="2">
    <source>
        <dbReference type="Proteomes" id="UP001428341"/>
    </source>
</evidence>
<keyword evidence="2" id="KW-1185">Reference proteome</keyword>
<protein>
    <submittedName>
        <fullName evidence="1">Uncharacterized protein</fullName>
    </submittedName>
</protein>
<organism evidence="1 2">
    <name type="scientific">Citrus x changshan-huyou</name>
    <dbReference type="NCBI Taxonomy" id="2935761"/>
    <lineage>
        <taxon>Eukaryota</taxon>
        <taxon>Viridiplantae</taxon>
        <taxon>Streptophyta</taxon>
        <taxon>Embryophyta</taxon>
        <taxon>Tracheophyta</taxon>
        <taxon>Spermatophyta</taxon>
        <taxon>Magnoliopsida</taxon>
        <taxon>eudicotyledons</taxon>
        <taxon>Gunneridae</taxon>
        <taxon>Pentapetalae</taxon>
        <taxon>rosids</taxon>
        <taxon>malvids</taxon>
        <taxon>Sapindales</taxon>
        <taxon>Rutaceae</taxon>
        <taxon>Aurantioideae</taxon>
        <taxon>Citrus</taxon>
    </lineage>
</organism>
<name>A0AAP0LVE3_9ROSI</name>
<dbReference type="AlphaFoldDB" id="A0AAP0LVE3"/>
<evidence type="ECO:0000313" key="1">
    <source>
        <dbReference type="EMBL" id="KAK9187391.1"/>
    </source>
</evidence>
<proteinExistence type="predicted"/>
<sequence length="89" mass="10095">MAVVYVIKQAFARKWKKLWTECYLMLAIVAADLLANIGSNLDGFTRWDEARDVRKASISRDLNVMFFSDKSIQRKAGLEGMKDAEALPP</sequence>
<reference evidence="1 2" key="1">
    <citation type="submission" date="2024-05" db="EMBL/GenBank/DDBJ databases">
        <title>Haplotype-resolved chromosome-level genome assembly of Huyou (Citrus changshanensis).</title>
        <authorList>
            <person name="Miao C."/>
            <person name="Chen W."/>
            <person name="Wu Y."/>
            <person name="Wang L."/>
            <person name="Zhao S."/>
            <person name="Grierson D."/>
            <person name="Xu C."/>
            <person name="Chen K."/>
        </authorList>
    </citation>
    <scope>NUCLEOTIDE SEQUENCE [LARGE SCALE GENOMIC DNA]</scope>
    <source>
        <strain evidence="1">01-14</strain>
        <tissue evidence="1">Leaf</tissue>
    </source>
</reference>
<accession>A0AAP0LVE3</accession>
<gene>
    <name evidence="1" type="ORF">WN944_018785</name>
</gene>
<dbReference type="EMBL" id="JBCGBO010000007">
    <property type="protein sequence ID" value="KAK9187391.1"/>
    <property type="molecule type" value="Genomic_DNA"/>
</dbReference>
<comment type="caution">
    <text evidence="1">The sequence shown here is derived from an EMBL/GenBank/DDBJ whole genome shotgun (WGS) entry which is preliminary data.</text>
</comment>
<dbReference type="Proteomes" id="UP001428341">
    <property type="component" value="Unassembled WGS sequence"/>
</dbReference>